<dbReference type="InterPro" id="IPR001453">
    <property type="entry name" value="MoaB/Mog_dom"/>
</dbReference>
<gene>
    <name evidence="5" type="ORF">BJ684DRAFT_2221</name>
</gene>
<evidence type="ECO:0000256" key="2">
    <source>
        <dbReference type="ARBA" id="ARBA00013269"/>
    </source>
</evidence>
<keyword evidence="5" id="KW-0808">Transferase</keyword>
<keyword evidence="3" id="KW-0501">Molybdenum cofactor biosynthesis</keyword>
<dbReference type="PANTHER" id="PTHR43764">
    <property type="entry name" value="MOLYBDENUM COFACTOR BIOSYNTHESIS"/>
    <property type="match status" value="1"/>
</dbReference>
<dbReference type="Gene3D" id="3.40.980.10">
    <property type="entry name" value="MoaB/Mog-like domain"/>
    <property type="match status" value="1"/>
</dbReference>
<dbReference type="GO" id="GO:0061599">
    <property type="term" value="F:molybdopterin molybdotransferase activity"/>
    <property type="evidence" value="ECO:0007669"/>
    <property type="project" value="UniProtKB-EC"/>
</dbReference>
<keyword evidence="6" id="KW-1185">Reference proteome</keyword>
<evidence type="ECO:0000256" key="3">
    <source>
        <dbReference type="ARBA" id="ARBA00023150"/>
    </source>
</evidence>
<dbReference type="Proteomes" id="UP000267251">
    <property type="component" value="Unassembled WGS sequence"/>
</dbReference>
<dbReference type="SUPFAM" id="SSF53218">
    <property type="entry name" value="Molybdenum cofactor biosynthesis proteins"/>
    <property type="match status" value="1"/>
</dbReference>
<dbReference type="GO" id="GO:0006777">
    <property type="term" value="P:Mo-molybdopterin cofactor biosynthetic process"/>
    <property type="evidence" value="ECO:0007669"/>
    <property type="project" value="UniProtKB-KW"/>
</dbReference>
<dbReference type="NCBIfam" id="TIGR00177">
    <property type="entry name" value="molyb_syn"/>
    <property type="match status" value="1"/>
</dbReference>
<feature type="non-terminal residue" evidence="5">
    <location>
        <position position="159"/>
    </location>
</feature>
<dbReference type="Pfam" id="PF00994">
    <property type="entry name" value="MoCF_biosynth"/>
    <property type="match status" value="1"/>
</dbReference>
<dbReference type="EC" id="2.10.1.1" evidence="2"/>
<dbReference type="OrthoDB" id="4349954at2759"/>
<evidence type="ECO:0000259" key="4">
    <source>
        <dbReference type="SMART" id="SM00852"/>
    </source>
</evidence>
<dbReference type="GO" id="GO:0016779">
    <property type="term" value="F:nucleotidyltransferase activity"/>
    <property type="evidence" value="ECO:0007669"/>
    <property type="project" value="UniProtKB-KW"/>
</dbReference>
<dbReference type="EMBL" id="KZ988578">
    <property type="protein sequence ID" value="RKP11920.1"/>
    <property type="molecule type" value="Genomic_DNA"/>
</dbReference>
<dbReference type="InterPro" id="IPR008284">
    <property type="entry name" value="MoCF_biosynth_CS"/>
</dbReference>
<dbReference type="PANTHER" id="PTHR43764:SF1">
    <property type="entry name" value="MOLYBDOPTERIN MOLYBDOTRANSFERASE"/>
    <property type="match status" value="1"/>
</dbReference>
<feature type="non-terminal residue" evidence="5">
    <location>
        <position position="1"/>
    </location>
</feature>
<dbReference type="AlphaFoldDB" id="A0A4P9Y255"/>
<dbReference type="InterPro" id="IPR051920">
    <property type="entry name" value="MPT_Adenylyltrnsfr/MoaC-Rel"/>
</dbReference>
<evidence type="ECO:0000313" key="6">
    <source>
        <dbReference type="Proteomes" id="UP000267251"/>
    </source>
</evidence>
<keyword evidence="5" id="KW-0548">Nucleotidyltransferase</keyword>
<name>A0A4P9Y255_9FUNG</name>
<reference evidence="6" key="1">
    <citation type="journal article" date="2018" name="Nat. Microbiol.">
        <title>Leveraging single-cell genomics to expand the fungal tree of life.</title>
        <authorList>
            <person name="Ahrendt S.R."/>
            <person name="Quandt C.A."/>
            <person name="Ciobanu D."/>
            <person name="Clum A."/>
            <person name="Salamov A."/>
            <person name="Andreopoulos B."/>
            <person name="Cheng J.F."/>
            <person name="Woyke T."/>
            <person name="Pelin A."/>
            <person name="Henrissat B."/>
            <person name="Reynolds N.K."/>
            <person name="Benny G.L."/>
            <person name="Smith M.E."/>
            <person name="James T.Y."/>
            <person name="Grigoriev I.V."/>
        </authorList>
    </citation>
    <scope>NUCLEOTIDE SEQUENCE [LARGE SCALE GENOMIC DNA]</scope>
</reference>
<dbReference type="InterPro" id="IPR036425">
    <property type="entry name" value="MoaB/Mog-like_dom_sf"/>
</dbReference>
<dbReference type="CDD" id="cd00886">
    <property type="entry name" value="MogA_MoaB"/>
    <property type="match status" value="1"/>
</dbReference>
<comment type="pathway">
    <text evidence="1">Cofactor biosynthesis; molybdopterin biosynthesis.</text>
</comment>
<evidence type="ECO:0000313" key="5">
    <source>
        <dbReference type="EMBL" id="RKP11920.1"/>
    </source>
</evidence>
<protein>
    <recommendedName>
        <fullName evidence="2">molybdopterin molybdotransferase</fullName>
        <ecNumber evidence="2">2.10.1.1</ecNumber>
    </recommendedName>
</protein>
<sequence>VSDTVSQGLSVDQSSPALQHLLAKDTTKWSIAATACVPDDMDQIQGTLKLWSSHRKLDMVLTTGGTGFGQRDCTPEAVLPLLTKQAPGLVTAMLMSSIQSNPYAALSRPVCGSRGNTVIITLPGSPKGATENLLAIIAILPHAVELSRGATSRAVHEAM</sequence>
<dbReference type="SMART" id="SM00852">
    <property type="entry name" value="MoCF_biosynth"/>
    <property type="match status" value="1"/>
</dbReference>
<evidence type="ECO:0000256" key="1">
    <source>
        <dbReference type="ARBA" id="ARBA00005046"/>
    </source>
</evidence>
<proteinExistence type="predicted"/>
<organism evidence="5 6">
    <name type="scientific">Piptocephalis cylindrospora</name>
    <dbReference type="NCBI Taxonomy" id="1907219"/>
    <lineage>
        <taxon>Eukaryota</taxon>
        <taxon>Fungi</taxon>
        <taxon>Fungi incertae sedis</taxon>
        <taxon>Zoopagomycota</taxon>
        <taxon>Zoopagomycotina</taxon>
        <taxon>Zoopagomycetes</taxon>
        <taxon>Zoopagales</taxon>
        <taxon>Piptocephalidaceae</taxon>
        <taxon>Piptocephalis</taxon>
    </lineage>
</organism>
<feature type="domain" description="MoaB/Mog" evidence="4">
    <location>
        <begin position="1"/>
        <end position="143"/>
    </location>
</feature>
<accession>A0A4P9Y255</accession>
<dbReference type="PROSITE" id="PS01078">
    <property type="entry name" value="MOCF_BIOSYNTHESIS_1"/>
    <property type="match status" value="1"/>
</dbReference>